<keyword evidence="5" id="KW-1185">Reference proteome</keyword>
<evidence type="ECO:0000313" key="5">
    <source>
        <dbReference type="Proteomes" id="UP000037397"/>
    </source>
</evidence>
<dbReference type="InterPro" id="IPR012171">
    <property type="entry name" value="Fatty_acid_desaturase"/>
</dbReference>
<accession>A0A0L6CGV2</accession>
<dbReference type="STRING" id="1631356.VV01_07540"/>
<dbReference type="CDD" id="cd03506">
    <property type="entry name" value="Delta6-FADS-like"/>
    <property type="match status" value="1"/>
</dbReference>
<dbReference type="Proteomes" id="UP000037397">
    <property type="component" value="Unassembled WGS sequence"/>
</dbReference>
<dbReference type="PANTHER" id="PTHR19353:SF19">
    <property type="entry name" value="DELTA(5) FATTY ACID DESATURASE C-RELATED"/>
    <property type="match status" value="1"/>
</dbReference>
<keyword evidence="2" id="KW-0812">Transmembrane</keyword>
<dbReference type="RefSeq" id="WP_050669352.1">
    <property type="nucleotide sequence ID" value="NZ_LAIR01000002.1"/>
</dbReference>
<dbReference type="OrthoDB" id="104711at2"/>
<reference evidence="5" key="1">
    <citation type="submission" date="2015-03" db="EMBL/GenBank/DDBJ databases">
        <title>Luteipulveratus halotolerans sp. nov., a novel actinobacterium (Dermacoccaceae) from Sarawak, Malaysia.</title>
        <authorList>
            <person name="Juboi H."/>
            <person name="Basik A."/>
            <person name="Shamsul S.S."/>
            <person name="Arnold P."/>
            <person name="Schmitt E.K."/>
            <person name="Sanglier J.-J."/>
            <person name="Yeo T."/>
        </authorList>
    </citation>
    <scope>NUCLEOTIDE SEQUENCE [LARGE SCALE GENOMIC DNA]</scope>
    <source>
        <strain evidence="5">C296001</strain>
    </source>
</reference>
<dbReference type="GO" id="GO:0016717">
    <property type="term" value="F:oxidoreductase activity, acting on paired donors, with oxidation of a pair of donors resulting in the reduction of molecular oxygen to two molecules of water"/>
    <property type="evidence" value="ECO:0007669"/>
    <property type="project" value="TreeGrafter"/>
</dbReference>
<dbReference type="PIRSF" id="PIRSF015921">
    <property type="entry name" value="FA_sphinglp_des"/>
    <property type="match status" value="1"/>
</dbReference>
<dbReference type="AlphaFoldDB" id="A0A0L6CGV2"/>
<feature type="region of interest" description="Disordered" evidence="1">
    <location>
        <begin position="1"/>
        <end position="20"/>
    </location>
</feature>
<feature type="domain" description="Fatty acid desaturase" evidence="3">
    <location>
        <begin position="65"/>
        <end position="321"/>
    </location>
</feature>
<dbReference type="PANTHER" id="PTHR19353">
    <property type="entry name" value="FATTY ACID DESATURASE 2"/>
    <property type="match status" value="1"/>
</dbReference>
<proteinExistence type="predicted"/>
<evidence type="ECO:0000256" key="2">
    <source>
        <dbReference type="SAM" id="Phobius"/>
    </source>
</evidence>
<feature type="transmembrane region" description="Helical" evidence="2">
    <location>
        <begin position="41"/>
        <end position="63"/>
    </location>
</feature>
<feature type="compositionally biased region" description="Polar residues" evidence="1">
    <location>
        <begin position="1"/>
        <end position="11"/>
    </location>
</feature>
<dbReference type="Pfam" id="PF00487">
    <property type="entry name" value="FA_desaturase"/>
    <property type="match status" value="1"/>
</dbReference>
<feature type="transmembrane region" description="Helical" evidence="2">
    <location>
        <begin position="202"/>
        <end position="219"/>
    </location>
</feature>
<gene>
    <name evidence="4" type="ORF">VV01_07540</name>
</gene>
<evidence type="ECO:0000259" key="3">
    <source>
        <dbReference type="Pfam" id="PF00487"/>
    </source>
</evidence>
<sequence>MTTPATSTSGHRSAERPGSDFAELSHRVRAAGLLERTPVHYVLRATALAAVAVGLLTAFVLLGSSWWQLLVAAGVGVLAGQLALLAHDLAHRQVFRTRRPSQAVGLVVGNLLLGMSYGWWMDKHTRHHANPNHEELDPDVAPDIIVWSQRQARSARGIAKVVAPLQGRLFPLLLTLEGANLHLSAVRAVARPGLKQRRLETSLLLAHAAAYVGLLALVLTPVQAVAFVVVQKAVWGVYLGGIFAPNHKGMPTFTGQDRPDFLRRQVLTSRNVTGGLLVDIGLGGLNHQIEHHLFPSMPTPHLRRARPIVKDYCAEIGVDYAEASLVESYAQALRHLHHVGAPLRT</sequence>
<evidence type="ECO:0000313" key="4">
    <source>
        <dbReference type="EMBL" id="KNX37032.1"/>
    </source>
</evidence>
<dbReference type="PATRIC" id="fig|1631356.3.peg.1456"/>
<protein>
    <submittedName>
        <fullName evidence="4">Delta fatty acid desaturase</fullName>
    </submittedName>
</protein>
<dbReference type="InterPro" id="IPR005804">
    <property type="entry name" value="FA_desaturase_dom"/>
</dbReference>
<dbReference type="GO" id="GO:0016020">
    <property type="term" value="C:membrane"/>
    <property type="evidence" value="ECO:0007669"/>
    <property type="project" value="TreeGrafter"/>
</dbReference>
<feature type="transmembrane region" description="Helical" evidence="2">
    <location>
        <begin position="69"/>
        <end position="90"/>
    </location>
</feature>
<feature type="transmembrane region" description="Helical" evidence="2">
    <location>
        <begin position="102"/>
        <end position="120"/>
    </location>
</feature>
<keyword evidence="2" id="KW-1133">Transmembrane helix</keyword>
<keyword evidence="2" id="KW-0472">Membrane</keyword>
<organism evidence="4 5">
    <name type="scientific">Luteipulveratus halotolerans</name>
    <dbReference type="NCBI Taxonomy" id="1631356"/>
    <lineage>
        <taxon>Bacteria</taxon>
        <taxon>Bacillati</taxon>
        <taxon>Actinomycetota</taxon>
        <taxon>Actinomycetes</taxon>
        <taxon>Micrococcales</taxon>
        <taxon>Dermacoccaceae</taxon>
        <taxon>Luteipulveratus</taxon>
    </lineage>
</organism>
<dbReference type="GO" id="GO:0008610">
    <property type="term" value="P:lipid biosynthetic process"/>
    <property type="evidence" value="ECO:0007669"/>
    <property type="project" value="UniProtKB-ARBA"/>
</dbReference>
<comment type="caution">
    <text evidence="4">The sequence shown here is derived from an EMBL/GenBank/DDBJ whole genome shotgun (WGS) entry which is preliminary data.</text>
</comment>
<dbReference type="EMBL" id="LAIR01000002">
    <property type="protein sequence ID" value="KNX37032.1"/>
    <property type="molecule type" value="Genomic_DNA"/>
</dbReference>
<evidence type="ECO:0000256" key="1">
    <source>
        <dbReference type="SAM" id="MobiDB-lite"/>
    </source>
</evidence>
<name>A0A0L6CGV2_9MICO</name>